<proteinExistence type="predicted"/>
<feature type="signal peptide" evidence="1">
    <location>
        <begin position="1"/>
        <end position="33"/>
    </location>
</feature>
<feature type="chain" id="PRO_5022705471" description="Lipoprotein" evidence="1">
    <location>
        <begin position="34"/>
        <end position="191"/>
    </location>
</feature>
<reference evidence="2 3" key="1">
    <citation type="submission" date="2019-08" db="EMBL/GenBank/DDBJ databases">
        <title>Professor.</title>
        <authorList>
            <person name="Park J.S."/>
        </authorList>
    </citation>
    <scope>NUCLEOTIDE SEQUENCE [LARGE SCALE GENOMIC DNA]</scope>
    <source>
        <strain evidence="2 3">176CP5-101</strain>
    </source>
</reference>
<evidence type="ECO:0000256" key="1">
    <source>
        <dbReference type="SAM" id="SignalP"/>
    </source>
</evidence>
<protein>
    <recommendedName>
        <fullName evidence="4">Lipoprotein</fullName>
    </recommendedName>
</protein>
<dbReference type="AlphaFoldDB" id="A0A5C8V7R9"/>
<evidence type="ECO:0000313" key="3">
    <source>
        <dbReference type="Proteomes" id="UP000321456"/>
    </source>
</evidence>
<dbReference type="EMBL" id="VRUR01000001">
    <property type="protein sequence ID" value="TXN37727.1"/>
    <property type="molecule type" value="Genomic_DNA"/>
</dbReference>
<dbReference type="RefSeq" id="WP_147741937.1">
    <property type="nucleotide sequence ID" value="NZ_VRUR01000001.1"/>
</dbReference>
<comment type="caution">
    <text evidence="2">The sequence shown here is derived from an EMBL/GenBank/DDBJ whole genome shotgun (WGS) entry which is preliminary data.</text>
</comment>
<dbReference type="Proteomes" id="UP000321456">
    <property type="component" value="Unassembled WGS sequence"/>
</dbReference>
<evidence type="ECO:0000313" key="2">
    <source>
        <dbReference type="EMBL" id="TXN37727.1"/>
    </source>
</evidence>
<gene>
    <name evidence="2" type="ORF">FVB32_05410</name>
</gene>
<dbReference type="PROSITE" id="PS51257">
    <property type="entry name" value="PROKAR_LIPOPROTEIN"/>
    <property type="match status" value="1"/>
</dbReference>
<accession>A0A5C8V7R9</accession>
<keyword evidence="3" id="KW-1185">Reference proteome</keyword>
<name>A0A5C8V7R9_9FLAO</name>
<evidence type="ECO:0008006" key="4">
    <source>
        <dbReference type="Google" id="ProtNLM"/>
    </source>
</evidence>
<sequence length="191" mass="21510">MKSLITAIFKFLPLSLFLLVLSSCGPLSDTTTAAIGNKNTGCKGTFFLEPEHFVRNDSISAALTKGLGVFDIALQKILNPSSVLSPIETADGENNYKYFKQRVAIYKTRTPEQLATAWNANMISFCARKKDLKKMMRSKRYTEKIRDMAGERFFLVDSGWDVFLEILNNRIAGIPDTRTIEDDIIKKKLQS</sequence>
<organism evidence="2 3">
    <name type="scientific">Flagellimonas hymeniacidonis</name>
    <dbReference type="NCBI Taxonomy" id="2603628"/>
    <lineage>
        <taxon>Bacteria</taxon>
        <taxon>Pseudomonadati</taxon>
        <taxon>Bacteroidota</taxon>
        <taxon>Flavobacteriia</taxon>
        <taxon>Flavobacteriales</taxon>
        <taxon>Flavobacteriaceae</taxon>
        <taxon>Flagellimonas</taxon>
    </lineage>
</organism>
<keyword evidence="1" id="KW-0732">Signal</keyword>